<keyword evidence="3" id="KW-1185">Reference proteome</keyword>
<evidence type="ECO:0000313" key="2">
    <source>
        <dbReference type="EMBL" id="MDC5699337.1"/>
    </source>
</evidence>
<sequence length="82" mass="9025">MIWALIALAAVLGMLPIGYDWSHLKAAEDVVLHLAFAALVASTFYQSLQIRAGVLGVFAATALVIGYRVRRRAANYRGRHRD</sequence>
<keyword evidence="1" id="KW-0472">Membrane</keyword>
<evidence type="ECO:0000256" key="1">
    <source>
        <dbReference type="SAM" id="Phobius"/>
    </source>
</evidence>
<reference evidence="2 3" key="1">
    <citation type="submission" date="2022-11" db="EMBL/GenBank/DDBJ databases">
        <title>Anaerobic phenanthrene biodegradation by a DNRA strain PheN6.</title>
        <authorList>
            <person name="Zhang Z."/>
        </authorList>
    </citation>
    <scope>NUCLEOTIDE SEQUENCE [LARGE SCALE GENOMIC DNA]</scope>
    <source>
        <strain evidence="2 3">PheN6</strain>
    </source>
</reference>
<accession>A0ABT5GM86</accession>
<dbReference type="RefSeq" id="WP_272463890.1">
    <property type="nucleotide sequence ID" value="NZ_JAPFQL010000139.1"/>
</dbReference>
<keyword evidence="1" id="KW-1133">Transmembrane helix</keyword>
<organism evidence="2 3">
    <name type="scientific">Intrasporangium calvum</name>
    <dbReference type="NCBI Taxonomy" id="53358"/>
    <lineage>
        <taxon>Bacteria</taxon>
        <taxon>Bacillati</taxon>
        <taxon>Actinomycetota</taxon>
        <taxon>Actinomycetes</taxon>
        <taxon>Micrococcales</taxon>
        <taxon>Intrasporangiaceae</taxon>
        <taxon>Intrasporangium</taxon>
    </lineage>
</organism>
<evidence type="ECO:0000313" key="3">
    <source>
        <dbReference type="Proteomes" id="UP001150259"/>
    </source>
</evidence>
<dbReference type="EMBL" id="JAPFQL010000139">
    <property type="protein sequence ID" value="MDC5699337.1"/>
    <property type="molecule type" value="Genomic_DNA"/>
</dbReference>
<gene>
    <name evidence="2" type="ORF">OO014_18975</name>
</gene>
<comment type="caution">
    <text evidence="2">The sequence shown here is derived from an EMBL/GenBank/DDBJ whole genome shotgun (WGS) entry which is preliminary data.</text>
</comment>
<feature type="transmembrane region" description="Helical" evidence="1">
    <location>
        <begin position="50"/>
        <end position="69"/>
    </location>
</feature>
<dbReference type="Proteomes" id="UP001150259">
    <property type="component" value="Unassembled WGS sequence"/>
</dbReference>
<protein>
    <submittedName>
        <fullName evidence="2">Uncharacterized protein</fullName>
    </submittedName>
</protein>
<name>A0ABT5GM86_9MICO</name>
<keyword evidence="1" id="KW-0812">Transmembrane</keyword>
<proteinExistence type="predicted"/>